<feature type="domain" description="NmrA-like" evidence="3">
    <location>
        <begin position="4"/>
        <end position="315"/>
    </location>
</feature>
<evidence type="ECO:0000256" key="2">
    <source>
        <dbReference type="ARBA" id="ARBA00022857"/>
    </source>
</evidence>
<dbReference type="Proteomes" id="UP001172159">
    <property type="component" value="Unassembled WGS sequence"/>
</dbReference>
<name>A0AA40ES46_9PEZI</name>
<accession>A0AA40ES46</accession>
<evidence type="ECO:0000313" key="5">
    <source>
        <dbReference type="Proteomes" id="UP001172159"/>
    </source>
</evidence>
<keyword evidence="2" id="KW-0521">NADP</keyword>
<dbReference type="SUPFAM" id="SSF51735">
    <property type="entry name" value="NAD(P)-binding Rossmann-fold domains"/>
    <property type="match status" value="1"/>
</dbReference>
<organism evidence="4 5">
    <name type="scientific">Apiosordaria backusii</name>
    <dbReference type="NCBI Taxonomy" id="314023"/>
    <lineage>
        <taxon>Eukaryota</taxon>
        <taxon>Fungi</taxon>
        <taxon>Dikarya</taxon>
        <taxon>Ascomycota</taxon>
        <taxon>Pezizomycotina</taxon>
        <taxon>Sordariomycetes</taxon>
        <taxon>Sordariomycetidae</taxon>
        <taxon>Sordariales</taxon>
        <taxon>Lasiosphaeriaceae</taxon>
        <taxon>Apiosordaria</taxon>
    </lineage>
</organism>
<dbReference type="Gene3D" id="3.90.25.10">
    <property type="entry name" value="UDP-galactose 4-epimerase, domain 1"/>
    <property type="match status" value="1"/>
</dbReference>
<dbReference type="InterPro" id="IPR036291">
    <property type="entry name" value="NAD(P)-bd_dom_sf"/>
</dbReference>
<gene>
    <name evidence="4" type="ORF">B0T21DRAFT_281627</name>
</gene>
<evidence type="ECO:0000313" key="4">
    <source>
        <dbReference type="EMBL" id="KAK0744506.1"/>
    </source>
</evidence>
<dbReference type="EMBL" id="JAUKTV010000002">
    <property type="protein sequence ID" value="KAK0744506.1"/>
    <property type="molecule type" value="Genomic_DNA"/>
</dbReference>
<proteinExistence type="inferred from homology"/>
<evidence type="ECO:0000256" key="1">
    <source>
        <dbReference type="ARBA" id="ARBA00006328"/>
    </source>
</evidence>
<dbReference type="GO" id="GO:0005634">
    <property type="term" value="C:nucleus"/>
    <property type="evidence" value="ECO:0007669"/>
    <property type="project" value="TreeGrafter"/>
</dbReference>
<dbReference type="Pfam" id="PF05368">
    <property type="entry name" value="NmrA"/>
    <property type="match status" value="1"/>
</dbReference>
<dbReference type="Gene3D" id="3.40.50.720">
    <property type="entry name" value="NAD(P)-binding Rossmann-like Domain"/>
    <property type="match status" value="1"/>
</dbReference>
<dbReference type="InterPro" id="IPR008030">
    <property type="entry name" value="NmrA-like"/>
</dbReference>
<comment type="similarity">
    <text evidence="1">Belongs to the NmrA-type oxidoreductase family.</text>
</comment>
<protein>
    <recommendedName>
        <fullName evidence="3">NmrA-like domain-containing protein</fullName>
    </recommendedName>
</protein>
<dbReference type="InterPro" id="IPR051164">
    <property type="entry name" value="NmrA-like_oxidored"/>
</dbReference>
<reference evidence="4" key="1">
    <citation type="submission" date="2023-06" db="EMBL/GenBank/DDBJ databases">
        <title>Genome-scale phylogeny and comparative genomics of the fungal order Sordariales.</title>
        <authorList>
            <consortium name="Lawrence Berkeley National Laboratory"/>
            <person name="Hensen N."/>
            <person name="Bonometti L."/>
            <person name="Westerberg I."/>
            <person name="Brannstrom I.O."/>
            <person name="Guillou S."/>
            <person name="Cros-Aarteil S."/>
            <person name="Calhoun S."/>
            <person name="Haridas S."/>
            <person name="Kuo A."/>
            <person name="Mondo S."/>
            <person name="Pangilinan J."/>
            <person name="Riley R."/>
            <person name="Labutti K."/>
            <person name="Andreopoulos B."/>
            <person name="Lipzen A."/>
            <person name="Chen C."/>
            <person name="Yanf M."/>
            <person name="Daum C."/>
            <person name="Ng V."/>
            <person name="Clum A."/>
            <person name="Steindorff A."/>
            <person name="Ohm R."/>
            <person name="Martin F."/>
            <person name="Silar P."/>
            <person name="Natvig D."/>
            <person name="Lalanne C."/>
            <person name="Gautier V."/>
            <person name="Ament-Velasquez S.L."/>
            <person name="Kruys A."/>
            <person name="Hutchinson M.I."/>
            <person name="Powell A.J."/>
            <person name="Barry K."/>
            <person name="Miller A.N."/>
            <person name="Grigoriev I.V."/>
            <person name="Debuchy R."/>
            <person name="Gladieux P."/>
            <person name="Thoren M.H."/>
            <person name="Johannesson H."/>
        </authorList>
    </citation>
    <scope>NUCLEOTIDE SEQUENCE</scope>
    <source>
        <strain evidence="4">CBS 540.89</strain>
    </source>
</reference>
<dbReference type="PANTHER" id="PTHR42748:SF11">
    <property type="entry name" value="NMRA-LIKE DOMAIN-CONTAINING PROTEIN"/>
    <property type="match status" value="1"/>
</dbReference>
<dbReference type="PANTHER" id="PTHR42748">
    <property type="entry name" value="NITROGEN METABOLITE REPRESSION PROTEIN NMRA FAMILY MEMBER"/>
    <property type="match status" value="1"/>
</dbReference>
<dbReference type="AlphaFoldDB" id="A0AA40ES46"/>
<keyword evidence="5" id="KW-1185">Reference proteome</keyword>
<evidence type="ECO:0000259" key="3">
    <source>
        <dbReference type="Pfam" id="PF05368"/>
    </source>
</evidence>
<comment type="caution">
    <text evidence="4">The sequence shown here is derived from an EMBL/GenBank/DDBJ whole genome shotgun (WGS) entry which is preliminary data.</text>
</comment>
<sequence length="355" mass="38988">MAEKKILAVFGATGQQGGSVIHQLLSTPPELLPNTSQFQLRALTHRSLPISSTSIPLEQWHQLTHSPRPGDTTTTIQVVPKVDFHNLSSLLPALENVHTAFVMTTPSFSPSLTNPQKKNADDREFLAAKNIASAALAQKVQTLIFSTLPNITDLSAGKYTSVTPFDDKARAESYIRSLHPQIKSAFLSLGFFMSNWLTQDFLSPKYDGGTNSWVMKLHVSGGTKIPLIDAGRDTGKFVAAILENLEKYTGKEGDEIAGVFSRYTGQRVRYEQVAEEEFREVGLRGLPESLKDVLVEGYKSLEEFGHVGADTEKLVEEGERLVEGSGLGKLVGLEEFLAKERYVLGEGPRAKQWGS</sequence>